<sequence length="219" mass="25566">METKKKKNIKKEKKYRKYGYLLYYLIKFITLTMRNKVVKHKEIKEKNYIYGFWHEKIIFPSMSLSYLDKVTTLVSPSRDGELLSVILKKFGYDVIRGSSNDKNIRSLMSMIKHLKRGYSLGFAVDGPRGPIYQIKPGIVFMAQKTGVEILPIGGAFSKKIVFKKAWDKFQFPLPFSKSVTYIGKPIKIEKDVNIEEYIEVINQKIHEANKEAERILNEK</sequence>
<dbReference type="Pfam" id="PF04028">
    <property type="entry name" value="DUF374"/>
    <property type="match status" value="1"/>
</dbReference>
<keyword evidence="1" id="KW-1133">Transmembrane helix</keyword>
<comment type="caution">
    <text evidence="3">The sequence shown here is derived from an EMBL/GenBank/DDBJ whole genome shotgun (WGS) entry which is preliminary data.</text>
</comment>
<organism evidence="3 4">
    <name type="scientific">Hypnocyclicus thermotrophus</name>
    <dbReference type="NCBI Taxonomy" id="1627895"/>
    <lineage>
        <taxon>Bacteria</taxon>
        <taxon>Fusobacteriati</taxon>
        <taxon>Fusobacteriota</taxon>
        <taxon>Fusobacteriia</taxon>
        <taxon>Fusobacteriales</taxon>
        <taxon>Fusobacteriaceae</taxon>
        <taxon>Hypnocyclicus</taxon>
    </lineage>
</organism>
<keyword evidence="1" id="KW-0472">Membrane</keyword>
<gene>
    <name evidence="3" type="ORF">EV215_0770</name>
</gene>
<feature type="domain" description="DUF374" evidence="2">
    <location>
        <begin position="69"/>
        <end position="130"/>
    </location>
</feature>
<dbReference type="CDD" id="cd07983">
    <property type="entry name" value="LPLAT_DUF374-like"/>
    <property type="match status" value="1"/>
</dbReference>
<keyword evidence="1" id="KW-0812">Transmembrane</keyword>
<name>A0AA46I690_9FUSO</name>
<dbReference type="AlphaFoldDB" id="A0AA46I690"/>
<evidence type="ECO:0000256" key="1">
    <source>
        <dbReference type="SAM" id="Phobius"/>
    </source>
</evidence>
<evidence type="ECO:0000259" key="2">
    <source>
        <dbReference type="Pfam" id="PF04028"/>
    </source>
</evidence>
<accession>A0AA46I690</accession>
<feature type="transmembrane region" description="Helical" evidence="1">
    <location>
        <begin position="20"/>
        <end position="37"/>
    </location>
</feature>
<dbReference type="EMBL" id="SOBG01000003">
    <property type="protein sequence ID" value="TDT71397.1"/>
    <property type="molecule type" value="Genomic_DNA"/>
</dbReference>
<dbReference type="InterPro" id="IPR007172">
    <property type="entry name" value="DUF374"/>
</dbReference>
<proteinExistence type="predicted"/>
<evidence type="ECO:0000313" key="3">
    <source>
        <dbReference type="EMBL" id="TDT71397.1"/>
    </source>
</evidence>
<evidence type="ECO:0000313" key="4">
    <source>
        <dbReference type="Proteomes" id="UP000294678"/>
    </source>
</evidence>
<dbReference type="Proteomes" id="UP000294678">
    <property type="component" value="Unassembled WGS sequence"/>
</dbReference>
<protein>
    <recommendedName>
        <fullName evidence="2">DUF374 domain-containing protein</fullName>
    </recommendedName>
</protein>
<reference evidence="3 4" key="1">
    <citation type="submission" date="2019-03" db="EMBL/GenBank/DDBJ databases">
        <title>Genomic Encyclopedia of Type Strains, Phase IV (KMG-IV): sequencing the most valuable type-strain genomes for metagenomic binning, comparative biology and taxonomic classification.</title>
        <authorList>
            <person name="Goeker M."/>
        </authorList>
    </citation>
    <scope>NUCLEOTIDE SEQUENCE [LARGE SCALE GENOMIC DNA]</scope>
    <source>
        <strain evidence="3 4">DSM 100055</strain>
    </source>
</reference>
<keyword evidence="4" id="KW-1185">Reference proteome</keyword>
<dbReference type="RefSeq" id="WP_134112664.1">
    <property type="nucleotide sequence ID" value="NZ_SOBG01000003.1"/>
</dbReference>